<accession>A0AC35U3J9</accession>
<sequence>MNFATLGVVQAYTEKRLDAILGFSDFYSLATVAKVTPALGKGVPVITTAGMITQLGNKKIYPYLTRMHGSIAQMADSVYQLVAYQGAAGNGFDTGPVQPKEGNATNINLGYKNLFFIYNDKKRAVNKKIHPVGDTDNNAADVEISSYCYFSLYAIKSYFTSKNTHFKDVWKMSAPSLAFDEDLSVKSEDYANWLKIASSYANGMFHI</sequence>
<evidence type="ECO:0000313" key="1">
    <source>
        <dbReference type="Proteomes" id="UP000095286"/>
    </source>
</evidence>
<proteinExistence type="predicted"/>
<protein>
    <submittedName>
        <fullName evidence="2">ANF_receptor domain-containing protein</fullName>
    </submittedName>
</protein>
<dbReference type="Proteomes" id="UP000095286">
    <property type="component" value="Unplaced"/>
</dbReference>
<reference evidence="2" key="1">
    <citation type="submission" date="2016-11" db="UniProtKB">
        <authorList>
            <consortium name="WormBaseParasite"/>
        </authorList>
    </citation>
    <scope>IDENTIFICATION</scope>
    <source>
        <strain evidence="2">KR3021</strain>
    </source>
</reference>
<name>A0AC35U3J9_9BILA</name>
<organism evidence="1 2">
    <name type="scientific">Rhabditophanes sp. KR3021</name>
    <dbReference type="NCBI Taxonomy" id="114890"/>
    <lineage>
        <taxon>Eukaryota</taxon>
        <taxon>Metazoa</taxon>
        <taxon>Ecdysozoa</taxon>
        <taxon>Nematoda</taxon>
        <taxon>Chromadorea</taxon>
        <taxon>Rhabditida</taxon>
        <taxon>Tylenchina</taxon>
        <taxon>Panagrolaimomorpha</taxon>
        <taxon>Strongyloidoidea</taxon>
        <taxon>Alloionematidae</taxon>
        <taxon>Rhabditophanes</taxon>
    </lineage>
</organism>
<evidence type="ECO:0000313" key="2">
    <source>
        <dbReference type="WBParaSite" id="RSKR_0000708700.1"/>
    </source>
</evidence>
<dbReference type="WBParaSite" id="RSKR_0000708700.1">
    <property type="protein sequence ID" value="RSKR_0000708700.1"/>
    <property type="gene ID" value="RSKR_0000708700"/>
</dbReference>